<protein>
    <recommendedName>
        <fullName evidence="6">Protein SDA1</fullName>
    </recommendedName>
</protein>
<keyword evidence="2 6" id="KW-0813">Transport</keyword>
<dbReference type="InterPro" id="IPR027312">
    <property type="entry name" value="Sda1"/>
</dbReference>
<evidence type="ECO:0000256" key="7">
    <source>
        <dbReference type="SAM" id="MobiDB-lite"/>
    </source>
</evidence>
<dbReference type="OrthoDB" id="2196187at2759"/>
<comment type="similarity">
    <text evidence="1 6">Belongs to the SDA1 family.</text>
</comment>
<dbReference type="InterPro" id="IPR048292">
    <property type="entry name" value="SDA1_C"/>
</dbReference>
<dbReference type="EMBL" id="JAIZAY010000015">
    <property type="protein sequence ID" value="KAJ8028660.1"/>
    <property type="molecule type" value="Genomic_DNA"/>
</dbReference>
<evidence type="ECO:0000259" key="10">
    <source>
        <dbReference type="Pfam" id="PF21638"/>
    </source>
</evidence>
<dbReference type="Proteomes" id="UP001152320">
    <property type="component" value="Chromosome 15"/>
</dbReference>
<dbReference type="PANTHER" id="PTHR12730">
    <property type="entry name" value="HSDA/SDA1-RELATED"/>
    <property type="match status" value="1"/>
</dbReference>
<keyword evidence="5 6" id="KW-0539">Nucleus</keyword>
<comment type="caution">
    <text evidence="11">The sequence shown here is derived from an EMBL/GenBank/DDBJ whole genome shotgun (WGS) entry which is preliminary data.</text>
</comment>
<evidence type="ECO:0000313" key="11">
    <source>
        <dbReference type="EMBL" id="KAJ8028660.1"/>
    </source>
</evidence>
<dbReference type="GO" id="GO:0005730">
    <property type="term" value="C:nucleolus"/>
    <property type="evidence" value="ECO:0007669"/>
    <property type="project" value="UniProtKB-SubCell"/>
</dbReference>
<feature type="domain" description="SDA1 C-terminal" evidence="10">
    <location>
        <begin position="651"/>
        <end position="697"/>
    </location>
</feature>
<comment type="subcellular location">
    <subcellularLocation>
        <location evidence="6">Nucleus</location>
        <location evidence="6">Nucleolus</location>
    </subcellularLocation>
</comment>
<dbReference type="Pfam" id="PF05285">
    <property type="entry name" value="SDA1_dom"/>
    <property type="match status" value="1"/>
</dbReference>
<feature type="compositionally biased region" description="Basic and acidic residues" evidence="7">
    <location>
        <begin position="519"/>
        <end position="553"/>
    </location>
</feature>
<dbReference type="GO" id="GO:0015031">
    <property type="term" value="P:protein transport"/>
    <property type="evidence" value="ECO:0007669"/>
    <property type="project" value="UniProtKB-KW"/>
</dbReference>
<feature type="compositionally biased region" description="Basic residues" evidence="7">
    <location>
        <begin position="667"/>
        <end position="680"/>
    </location>
</feature>
<name>A0A9Q1BL76_HOLLE</name>
<feature type="compositionally biased region" description="Polar residues" evidence="7">
    <location>
        <begin position="556"/>
        <end position="565"/>
    </location>
</feature>
<dbReference type="InterPro" id="IPR012977">
    <property type="entry name" value="SDA1_N"/>
</dbReference>
<evidence type="ECO:0000256" key="6">
    <source>
        <dbReference type="RuleBase" id="RU365057"/>
    </source>
</evidence>
<reference evidence="11" key="1">
    <citation type="submission" date="2021-10" db="EMBL/GenBank/DDBJ databases">
        <title>Tropical sea cucumber genome reveals ecological adaptation and Cuvierian tubules defense mechanism.</title>
        <authorList>
            <person name="Chen T."/>
        </authorList>
    </citation>
    <scope>NUCLEOTIDE SEQUENCE</scope>
    <source>
        <strain evidence="11">Nanhai2018</strain>
        <tissue evidence="11">Muscle</tissue>
    </source>
</reference>
<keyword evidence="3 6" id="KW-0690">Ribosome biogenesis</keyword>
<feature type="region of interest" description="Disordered" evidence="7">
    <location>
        <begin position="490"/>
        <end position="565"/>
    </location>
</feature>
<gene>
    <name evidence="11" type="ORF">HOLleu_30964</name>
</gene>
<organism evidence="11 12">
    <name type="scientific">Holothuria leucospilota</name>
    <name type="common">Black long sea cucumber</name>
    <name type="synonym">Mertensiothuria leucospilota</name>
    <dbReference type="NCBI Taxonomy" id="206669"/>
    <lineage>
        <taxon>Eukaryota</taxon>
        <taxon>Metazoa</taxon>
        <taxon>Echinodermata</taxon>
        <taxon>Eleutherozoa</taxon>
        <taxon>Echinozoa</taxon>
        <taxon>Holothuroidea</taxon>
        <taxon>Aspidochirotacea</taxon>
        <taxon>Aspidochirotida</taxon>
        <taxon>Holothuriidae</taxon>
        <taxon>Holothuria</taxon>
    </lineage>
</organism>
<feature type="region of interest" description="Disordered" evidence="7">
    <location>
        <begin position="614"/>
        <end position="681"/>
    </location>
</feature>
<dbReference type="InterPro" id="IPR016024">
    <property type="entry name" value="ARM-type_fold"/>
</dbReference>
<dbReference type="PANTHER" id="PTHR12730:SF0">
    <property type="entry name" value="PROTEIN SDA1 HOMOLOG"/>
    <property type="match status" value="1"/>
</dbReference>
<feature type="compositionally biased region" description="Acidic residues" evidence="7">
    <location>
        <begin position="505"/>
        <end position="518"/>
    </location>
</feature>
<feature type="domain" description="SDA1 middle" evidence="8">
    <location>
        <begin position="490"/>
        <end position="632"/>
    </location>
</feature>
<evidence type="ECO:0000259" key="9">
    <source>
        <dbReference type="Pfam" id="PF08158"/>
    </source>
</evidence>
<comment type="function">
    <text evidence="6">Required for 60S pre-ribosomal subunits export to the cytoplasm.</text>
</comment>
<dbReference type="Pfam" id="PF08158">
    <property type="entry name" value="SDA1_HEAT"/>
    <property type="match status" value="1"/>
</dbReference>
<evidence type="ECO:0000256" key="3">
    <source>
        <dbReference type="ARBA" id="ARBA00022517"/>
    </source>
</evidence>
<keyword evidence="12" id="KW-1185">Reference proteome</keyword>
<evidence type="ECO:0000259" key="8">
    <source>
        <dbReference type="Pfam" id="PF05285"/>
    </source>
</evidence>
<accession>A0A9Q1BL76</accession>
<dbReference type="GO" id="GO:0042273">
    <property type="term" value="P:ribosomal large subunit biogenesis"/>
    <property type="evidence" value="ECO:0007669"/>
    <property type="project" value="UniProtKB-UniRule"/>
</dbReference>
<dbReference type="InterPro" id="IPR007949">
    <property type="entry name" value="SDA1_MD"/>
</dbReference>
<evidence type="ECO:0000256" key="4">
    <source>
        <dbReference type="ARBA" id="ARBA00022927"/>
    </source>
</evidence>
<evidence type="ECO:0000256" key="5">
    <source>
        <dbReference type="ARBA" id="ARBA00023242"/>
    </source>
</evidence>
<evidence type="ECO:0000256" key="2">
    <source>
        <dbReference type="ARBA" id="ARBA00022448"/>
    </source>
</evidence>
<evidence type="ECO:0000256" key="1">
    <source>
        <dbReference type="ARBA" id="ARBA00005783"/>
    </source>
</evidence>
<sequence length="699" mass="80859">MSDRNRNQLPNNLPQLQNLIKRDPDSYFEEFQQQHRHYQSQLQVYQLKPTEHSKDLTDLTMFLCQIAHCYSKELSGLPIQLTDLLQRHGSQMNPDTRMVLCRGLIILRNRGLMSPTSLLELFFELFRCQDRALRQMLYNHIVSDIKSVNAKHKNNKLNTSLQNFMYRMLQDSSSVAARMSLNVMVELYKKNVWKDAKTVNVIVTGCFSKVTKIMVTAIKFFLGVDEEEDESDSEQDDEKIDPKHLLIADKVNKKTKKRKKKFQRAMKMVKKQKKKHKPETFNFSALHLVHDPQGFAEKLFKQLDKSNERFEVKLMTMNLISRLIGVHQLFLFNFYPYLQRFIQPHQREVTSVLLFAAQATHELVPPEIIQNMVKTIANNFVTERNSNEVMAVGMNAIREVCARCPLAMNSDLMQDLAQYKKYRNKAVVASARSLIQLYRSNNPELLHKKDRFLHSSSQGKPTEASVEVKVKQYGEVVAPDFVQGAEVLAEDSEEAGAESKTGKDDEWETASEDSDDSDGSWHDVHHSSDEAETVKDEDNPSKNLTSEEKKDRAAGISQSRLITQSEFQKIRLNQLQREIISAKPAKGKKRKFHEVETGESENCELISINRIESIQSRPRHDKEARMATVLAGKTPKEKIRDKKRKRNPKASTTNKEKARLKPYMMVKQKKGVRGKHKRSFREKQLALRDALIKKAKMKR</sequence>
<feature type="domain" description="SDA1 N-terminal" evidence="9">
    <location>
        <begin position="62"/>
        <end position="423"/>
    </location>
</feature>
<dbReference type="SUPFAM" id="SSF48371">
    <property type="entry name" value="ARM repeat"/>
    <property type="match status" value="1"/>
</dbReference>
<dbReference type="AlphaFoldDB" id="A0A9Q1BL76"/>
<dbReference type="Pfam" id="PF21638">
    <property type="entry name" value="SDA1_C"/>
    <property type="match status" value="1"/>
</dbReference>
<dbReference type="GO" id="GO:0000055">
    <property type="term" value="P:ribosomal large subunit export from nucleus"/>
    <property type="evidence" value="ECO:0007669"/>
    <property type="project" value="UniProtKB-UniRule"/>
</dbReference>
<proteinExistence type="inferred from homology"/>
<keyword evidence="4 6" id="KW-0653">Protein transport</keyword>
<evidence type="ECO:0000313" key="12">
    <source>
        <dbReference type="Proteomes" id="UP001152320"/>
    </source>
</evidence>